<sequence>MKRDDRKLSQIQITLFPSKLPAIKRKKWDLNYIIYQKQINVWLHYSIAQLYNLVNGSGLEPIANKSFQICCLKVQREALSYRKKPCVSNFQNQKIIIILLKLQIRFNKQQSFVNIFQHIMCQMVVQVVQPKPTAYTVVLGLITHCNFKLSILINFYFHKQNNVKYVRKPVSQHSLQLFSNQISNIHKVTLFDSQRTKCALTLFYNVLSPPVLGQCNIVKGGVSGCRLLTSFVSILSLKEEVVFVL</sequence>
<dbReference type="Proteomes" id="UP001642409">
    <property type="component" value="Unassembled WGS sequence"/>
</dbReference>
<reference evidence="2 3" key="2">
    <citation type="submission" date="2024-07" db="EMBL/GenBank/DDBJ databases">
        <authorList>
            <person name="Akdeniz Z."/>
        </authorList>
    </citation>
    <scope>NUCLEOTIDE SEQUENCE [LARGE SCALE GENOMIC DNA]</scope>
</reference>
<evidence type="ECO:0000313" key="1">
    <source>
        <dbReference type="EMBL" id="CAI9943565.1"/>
    </source>
</evidence>
<name>A0AA86PYG9_9EUKA</name>
<dbReference type="EMBL" id="CAXDID020000150">
    <property type="protein sequence ID" value="CAL6041465.1"/>
    <property type="molecule type" value="Genomic_DNA"/>
</dbReference>
<gene>
    <name evidence="1" type="ORF">HINF_LOCUS31210</name>
    <name evidence="2" type="ORF">HINF_LOCUS39118</name>
</gene>
<protein>
    <submittedName>
        <fullName evidence="2">Hypothetical_protein</fullName>
    </submittedName>
</protein>
<organism evidence="1">
    <name type="scientific">Hexamita inflata</name>
    <dbReference type="NCBI Taxonomy" id="28002"/>
    <lineage>
        <taxon>Eukaryota</taxon>
        <taxon>Metamonada</taxon>
        <taxon>Diplomonadida</taxon>
        <taxon>Hexamitidae</taxon>
        <taxon>Hexamitinae</taxon>
        <taxon>Hexamita</taxon>
    </lineage>
</organism>
<comment type="caution">
    <text evidence="1">The sequence shown here is derived from an EMBL/GenBank/DDBJ whole genome shotgun (WGS) entry which is preliminary data.</text>
</comment>
<accession>A0AA86PYG9</accession>
<evidence type="ECO:0000313" key="3">
    <source>
        <dbReference type="Proteomes" id="UP001642409"/>
    </source>
</evidence>
<keyword evidence="3" id="KW-1185">Reference proteome</keyword>
<dbReference type="EMBL" id="CATOUU010000716">
    <property type="protein sequence ID" value="CAI9943565.1"/>
    <property type="molecule type" value="Genomic_DNA"/>
</dbReference>
<dbReference type="AlphaFoldDB" id="A0AA86PYG9"/>
<proteinExistence type="predicted"/>
<evidence type="ECO:0000313" key="2">
    <source>
        <dbReference type="EMBL" id="CAL6041465.1"/>
    </source>
</evidence>
<reference evidence="1" key="1">
    <citation type="submission" date="2023-06" db="EMBL/GenBank/DDBJ databases">
        <authorList>
            <person name="Kurt Z."/>
        </authorList>
    </citation>
    <scope>NUCLEOTIDE SEQUENCE</scope>
</reference>